<sequence>MEGHCIEPGPIDRSHAGAPRQQEIQCAPRRLPDFEQRIYPPHKIAALVAELGQQGVPAQAALAGTELDAPQLGAAATRVSYRQLSTVMHNALRLSRDPAIALRAGQRVHVTAYGMYGYALLSCASFAETMALSGTYVSVIGPLCDTTYTRDETAATYTSEPRYWPNPADDVYRFALEFAMSLHLTVARDLGGPSFRFTRLRFVYGAPAHAQAYDELFQCPVLFGQACNDLQYDAAWFEHPVALADPITYAMSCETCERLLREVNEGGGLAADIRRILHGQSGQFPSLEAMAERLSMHPRALRRKLESEHTSYRDLLAEVRMRLAIEYLRKTRMTNEEIASLLGYSDAANFRHAFTRWTGKSPTAFRCG</sequence>
<dbReference type="PANTHER" id="PTHR47894">
    <property type="entry name" value="HTH-TYPE TRANSCRIPTIONAL REGULATOR GADX"/>
    <property type="match status" value="1"/>
</dbReference>
<proteinExistence type="predicted"/>
<dbReference type="Pfam" id="PF12833">
    <property type="entry name" value="HTH_18"/>
    <property type="match status" value="1"/>
</dbReference>
<dbReference type="InterPro" id="IPR018060">
    <property type="entry name" value="HTH_AraC"/>
</dbReference>
<name>A0A4U1I287_9BURK</name>
<dbReference type="GO" id="GO:0005829">
    <property type="term" value="C:cytosol"/>
    <property type="evidence" value="ECO:0007669"/>
    <property type="project" value="TreeGrafter"/>
</dbReference>
<dbReference type="InterPro" id="IPR009057">
    <property type="entry name" value="Homeodomain-like_sf"/>
</dbReference>
<feature type="compositionally biased region" description="Basic and acidic residues" evidence="4">
    <location>
        <begin position="1"/>
        <end position="15"/>
    </location>
</feature>
<dbReference type="RefSeq" id="WP_136896513.1">
    <property type="nucleotide sequence ID" value="NZ_SWJE01000009.1"/>
</dbReference>
<accession>A0A4U1I287</accession>
<evidence type="ECO:0000313" key="6">
    <source>
        <dbReference type="EMBL" id="TKC87304.1"/>
    </source>
</evidence>
<dbReference type="EMBL" id="SWJE01000009">
    <property type="protein sequence ID" value="TKC87304.1"/>
    <property type="molecule type" value="Genomic_DNA"/>
</dbReference>
<comment type="caution">
    <text evidence="6">The sequence shown here is derived from an EMBL/GenBank/DDBJ whole genome shotgun (WGS) entry which is preliminary data.</text>
</comment>
<dbReference type="GO" id="GO:0000976">
    <property type="term" value="F:transcription cis-regulatory region binding"/>
    <property type="evidence" value="ECO:0007669"/>
    <property type="project" value="TreeGrafter"/>
</dbReference>
<dbReference type="Proteomes" id="UP000305539">
    <property type="component" value="Unassembled WGS sequence"/>
</dbReference>
<keyword evidence="7" id="KW-1185">Reference proteome</keyword>
<feature type="region of interest" description="Disordered" evidence="4">
    <location>
        <begin position="1"/>
        <end position="20"/>
    </location>
</feature>
<dbReference type="PANTHER" id="PTHR47894:SF1">
    <property type="entry name" value="HTH-TYPE TRANSCRIPTIONAL REGULATOR VQSM"/>
    <property type="match status" value="1"/>
</dbReference>
<dbReference type="AlphaFoldDB" id="A0A4U1I287"/>
<feature type="domain" description="HTH araC/xylS-type" evidence="5">
    <location>
        <begin position="271"/>
        <end position="368"/>
    </location>
</feature>
<dbReference type="InterPro" id="IPR032687">
    <property type="entry name" value="AraC-type_N"/>
</dbReference>
<dbReference type="Gene3D" id="1.10.10.60">
    <property type="entry name" value="Homeodomain-like"/>
    <property type="match status" value="1"/>
</dbReference>
<dbReference type="GO" id="GO:0003700">
    <property type="term" value="F:DNA-binding transcription factor activity"/>
    <property type="evidence" value="ECO:0007669"/>
    <property type="project" value="InterPro"/>
</dbReference>
<evidence type="ECO:0000313" key="7">
    <source>
        <dbReference type="Proteomes" id="UP000305539"/>
    </source>
</evidence>
<dbReference type="PROSITE" id="PS01124">
    <property type="entry name" value="HTH_ARAC_FAMILY_2"/>
    <property type="match status" value="1"/>
</dbReference>
<dbReference type="SUPFAM" id="SSF46689">
    <property type="entry name" value="Homeodomain-like"/>
    <property type="match status" value="1"/>
</dbReference>
<dbReference type="Pfam" id="PF12625">
    <property type="entry name" value="Arabinose_bd"/>
    <property type="match status" value="1"/>
</dbReference>
<dbReference type="OrthoDB" id="6506763at2"/>
<organism evidence="6 7">
    <name type="scientific">Trinickia terrae</name>
    <dbReference type="NCBI Taxonomy" id="2571161"/>
    <lineage>
        <taxon>Bacteria</taxon>
        <taxon>Pseudomonadati</taxon>
        <taxon>Pseudomonadota</taxon>
        <taxon>Betaproteobacteria</taxon>
        <taxon>Burkholderiales</taxon>
        <taxon>Burkholderiaceae</taxon>
        <taxon>Trinickia</taxon>
    </lineage>
</organism>
<protein>
    <submittedName>
        <fullName evidence="6">AraC family transcriptional regulator</fullName>
    </submittedName>
</protein>
<keyword evidence="3" id="KW-0804">Transcription</keyword>
<evidence type="ECO:0000256" key="3">
    <source>
        <dbReference type="ARBA" id="ARBA00023163"/>
    </source>
</evidence>
<gene>
    <name evidence="6" type="ORF">FAZ69_18415</name>
</gene>
<evidence type="ECO:0000256" key="1">
    <source>
        <dbReference type="ARBA" id="ARBA00023015"/>
    </source>
</evidence>
<reference evidence="6 7" key="1">
    <citation type="submission" date="2019-04" db="EMBL/GenBank/DDBJ databases">
        <title>Trinickia sp. 7GSK02, isolated from subtropical forest soil.</title>
        <authorList>
            <person name="Gao Z.-H."/>
            <person name="Qiu L.-H."/>
        </authorList>
    </citation>
    <scope>NUCLEOTIDE SEQUENCE [LARGE SCALE GENOMIC DNA]</scope>
    <source>
        <strain evidence="6 7">7GSK02</strain>
    </source>
</reference>
<dbReference type="SMART" id="SM00342">
    <property type="entry name" value="HTH_ARAC"/>
    <property type="match status" value="1"/>
</dbReference>
<keyword evidence="1" id="KW-0805">Transcription regulation</keyword>
<keyword evidence="2" id="KW-0238">DNA-binding</keyword>
<evidence type="ECO:0000256" key="4">
    <source>
        <dbReference type="SAM" id="MobiDB-lite"/>
    </source>
</evidence>
<evidence type="ECO:0000256" key="2">
    <source>
        <dbReference type="ARBA" id="ARBA00023125"/>
    </source>
</evidence>
<evidence type="ECO:0000259" key="5">
    <source>
        <dbReference type="PROSITE" id="PS01124"/>
    </source>
</evidence>